<feature type="region of interest" description="Disordered" evidence="15">
    <location>
        <begin position="1"/>
        <end position="89"/>
    </location>
</feature>
<evidence type="ECO:0000313" key="18">
    <source>
        <dbReference type="EMBL" id="JAC94558.1"/>
    </source>
</evidence>
<evidence type="ECO:0000256" key="6">
    <source>
        <dbReference type="ARBA" id="ARBA00022723"/>
    </source>
</evidence>
<dbReference type="PROSITE" id="PS00094">
    <property type="entry name" value="C5_MTASE_1"/>
    <property type="match status" value="1"/>
</dbReference>
<dbReference type="Pfam" id="PF12047">
    <property type="entry name" value="DNMT1-RFD"/>
    <property type="match status" value="1"/>
</dbReference>
<keyword evidence="4 14" id="KW-0808">Transferase</keyword>
<dbReference type="GO" id="GO:0003886">
    <property type="term" value="F:DNA (cytosine-5-)-methyltransferase activity"/>
    <property type="evidence" value="ECO:0007669"/>
    <property type="project" value="UniProtKB-EC"/>
</dbReference>
<dbReference type="GO" id="GO:0003682">
    <property type="term" value="F:chromatin binding"/>
    <property type="evidence" value="ECO:0007669"/>
    <property type="project" value="InterPro"/>
</dbReference>
<keyword evidence="11" id="KW-0539">Nucleus</keyword>
<dbReference type="SMART" id="SM00439">
    <property type="entry name" value="BAH"/>
    <property type="match status" value="2"/>
</dbReference>
<dbReference type="InterPro" id="IPR043151">
    <property type="entry name" value="BAH_sf"/>
</dbReference>
<dbReference type="EMBL" id="GBIH01000152">
    <property type="protein sequence ID" value="JAC94558.1"/>
    <property type="molecule type" value="mRNA"/>
</dbReference>
<evidence type="ECO:0000256" key="3">
    <source>
        <dbReference type="ARBA" id="ARBA00022603"/>
    </source>
</evidence>
<dbReference type="GO" id="GO:0005634">
    <property type="term" value="C:nucleus"/>
    <property type="evidence" value="ECO:0007669"/>
    <property type="project" value="UniProtKB-SubCell"/>
</dbReference>
<keyword evidence="7" id="KW-0677">Repeat</keyword>
<dbReference type="GO" id="GO:0044027">
    <property type="term" value="P:negative regulation of gene expression via chromosomal CpG island methylation"/>
    <property type="evidence" value="ECO:0007669"/>
    <property type="project" value="TreeGrafter"/>
</dbReference>
<dbReference type="PROSITE" id="PS51679">
    <property type="entry name" value="SAM_MT_C5"/>
    <property type="match status" value="1"/>
</dbReference>
<evidence type="ECO:0000256" key="14">
    <source>
        <dbReference type="PROSITE-ProRule" id="PRU01016"/>
    </source>
</evidence>
<evidence type="ECO:0000256" key="9">
    <source>
        <dbReference type="ARBA" id="ARBA00022833"/>
    </source>
</evidence>
<keyword evidence="5 14" id="KW-0949">S-adenosyl-L-methionine</keyword>
<dbReference type="FunFam" id="3.40.50.150:FF:000108">
    <property type="entry name" value="DNA (cytosine-5)-methyltransferase"/>
    <property type="match status" value="1"/>
</dbReference>
<feature type="domain" description="BAH" evidence="16">
    <location>
        <begin position="520"/>
        <end position="649"/>
    </location>
</feature>
<dbReference type="InterPro" id="IPR001525">
    <property type="entry name" value="C5_MeTfrase"/>
</dbReference>
<dbReference type="InterPro" id="IPR031303">
    <property type="entry name" value="C5_meth_CS"/>
</dbReference>
<evidence type="ECO:0000256" key="11">
    <source>
        <dbReference type="ARBA" id="ARBA00023242"/>
    </source>
</evidence>
<evidence type="ECO:0000256" key="5">
    <source>
        <dbReference type="ARBA" id="ARBA00022691"/>
    </source>
</evidence>
<dbReference type="Gene3D" id="3.90.120.10">
    <property type="entry name" value="DNA Methylase, subunit A, domain 2"/>
    <property type="match status" value="1"/>
</dbReference>
<dbReference type="GO" id="GO:0006346">
    <property type="term" value="P:DNA methylation-dependent constitutive heterochromatin formation"/>
    <property type="evidence" value="ECO:0007669"/>
    <property type="project" value="InterPro"/>
</dbReference>
<dbReference type="FunFam" id="3.40.50.150:FF:000036">
    <property type="entry name" value="DNA (cytosine-5)-methyltransferase"/>
    <property type="match status" value="1"/>
</dbReference>
<evidence type="ECO:0000256" key="1">
    <source>
        <dbReference type="ARBA" id="ARBA00004123"/>
    </source>
</evidence>
<evidence type="ECO:0000256" key="4">
    <source>
        <dbReference type="ARBA" id="ARBA00022679"/>
    </source>
</evidence>
<keyword evidence="3 14" id="KW-0489">Methyltransferase</keyword>
<keyword evidence="8 13" id="KW-0863">Zinc-finger</keyword>
<dbReference type="InterPro" id="IPR018117">
    <property type="entry name" value="C5_DNA_meth_AS"/>
</dbReference>
<evidence type="ECO:0000256" key="10">
    <source>
        <dbReference type="ARBA" id="ARBA00023125"/>
    </source>
</evidence>
<dbReference type="Gene3D" id="2.30.30.490">
    <property type="match status" value="2"/>
</dbReference>
<feature type="domain" description="CXXC-type" evidence="17">
    <location>
        <begin position="404"/>
        <end position="450"/>
    </location>
</feature>
<dbReference type="PROSITE" id="PS51038">
    <property type="entry name" value="BAH"/>
    <property type="match status" value="2"/>
</dbReference>
<evidence type="ECO:0000256" key="7">
    <source>
        <dbReference type="ARBA" id="ARBA00022737"/>
    </source>
</evidence>
<keyword evidence="10" id="KW-0238">DNA-binding</keyword>
<dbReference type="EMBL" id="GEFM01004262">
    <property type="protein sequence ID" value="JAP71534.1"/>
    <property type="molecule type" value="mRNA"/>
</dbReference>
<dbReference type="Pfam" id="PF02008">
    <property type="entry name" value="zf-CXXC"/>
    <property type="match status" value="1"/>
</dbReference>
<accession>A0A090XFG1</accession>
<evidence type="ECO:0000259" key="17">
    <source>
        <dbReference type="PROSITE" id="PS51058"/>
    </source>
</evidence>
<protein>
    <recommendedName>
        <fullName evidence="2">DNA (cytosine-5-)-methyltransferase</fullName>
        <ecNumber evidence="2">2.1.1.37</ecNumber>
    </recommendedName>
</protein>
<dbReference type="GO" id="GO:0003677">
    <property type="term" value="F:DNA binding"/>
    <property type="evidence" value="ECO:0007669"/>
    <property type="project" value="UniProtKB-KW"/>
</dbReference>
<feature type="compositionally biased region" description="Polar residues" evidence="15">
    <location>
        <begin position="1"/>
        <end position="16"/>
    </location>
</feature>
<dbReference type="PROSITE" id="PS00095">
    <property type="entry name" value="C5_MTASE_2"/>
    <property type="match status" value="1"/>
</dbReference>
<dbReference type="InterPro" id="IPR050390">
    <property type="entry name" value="C5-Methyltransferase"/>
</dbReference>
<evidence type="ECO:0000313" key="19">
    <source>
        <dbReference type="EMBL" id="JAP71534.1"/>
    </source>
</evidence>
<dbReference type="PROSITE" id="PS51058">
    <property type="entry name" value="ZF_CXXC"/>
    <property type="match status" value="1"/>
</dbReference>
<dbReference type="PRINTS" id="PR00105">
    <property type="entry name" value="C5METTRFRASE"/>
</dbReference>
<evidence type="ECO:0000259" key="16">
    <source>
        <dbReference type="PROSITE" id="PS51038"/>
    </source>
</evidence>
<dbReference type="Pfam" id="PF00145">
    <property type="entry name" value="DNA_methylase"/>
    <property type="match status" value="1"/>
</dbReference>
<feature type="domain" description="BAH" evidence="16">
    <location>
        <begin position="744"/>
        <end position="870"/>
    </location>
</feature>
<dbReference type="GO" id="GO:0008270">
    <property type="term" value="F:zinc ion binding"/>
    <property type="evidence" value="ECO:0007669"/>
    <property type="project" value="UniProtKB-KW"/>
</dbReference>
<comment type="similarity">
    <text evidence="14">Belongs to the class I-like SAM-binding methyltransferase superfamily. C5-methyltransferase family.</text>
</comment>
<feature type="active site" evidence="12 14">
    <location>
        <position position="996"/>
    </location>
</feature>
<dbReference type="InterPro" id="IPR029063">
    <property type="entry name" value="SAM-dependent_MTases_sf"/>
</dbReference>
<comment type="subcellular location">
    <subcellularLocation>
        <location evidence="1">Nucleus</location>
    </subcellularLocation>
</comment>
<feature type="region of interest" description="Disordered" evidence="15">
    <location>
        <begin position="480"/>
        <end position="499"/>
    </location>
</feature>
<dbReference type="InterPro" id="IPR002857">
    <property type="entry name" value="Znf_CXXC"/>
</dbReference>
<keyword evidence="6" id="KW-0479">Metal-binding</keyword>
<reference evidence="18" key="1">
    <citation type="journal article" date="2015" name="PLoS Negl. Trop. Dis.">
        <title>Deep Sequencing Analysis of the Ixodes ricinus Haemocytome.</title>
        <authorList>
            <person name="Kotsyfakis M."/>
            <person name="Kopacek P."/>
            <person name="Franta Z."/>
            <person name="Pedra J.H."/>
            <person name="Ribeiro J.M."/>
        </authorList>
    </citation>
    <scope>NUCLEOTIDE SEQUENCE</scope>
</reference>
<dbReference type="InterPro" id="IPR001025">
    <property type="entry name" value="BAH_dom"/>
</dbReference>
<dbReference type="PIRSF" id="PIRSF037404">
    <property type="entry name" value="DNMT1"/>
    <property type="match status" value="1"/>
</dbReference>
<dbReference type="Gene3D" id="3.40.50.150">
    <property type="entry name" value="Vaccinia Virus protein VP39"/>
    <property type="match status" value="1"/>
</dbReference>
<keyword evidence="9" id="KW-0862">Zinc</keyword>
<sequence>KSQTQTAMKTVSSTPVSAVKVKQNGHKSRGSSDDEMPTSESPDPARDREATVTLSDDDDDKAAARAKAPAKRKRGQRGSKDEGGQRSLVDMFDQMSKRPKSEVPTTNGDDTPAVTYTRCSACRQVLDASEIRLFEGDPPDAVDEFLALTDPKLSVFNEADDGGDDVMDTPQHKVTQFCVYDKHTHLCPLDSGLIEREVELYFSGYVKPIYAEDPSADGGICTKALGPIGAWWTAGFDGGESAVVGFTTPYADYVLMAPSEQYAPFMDALKEKIYMSKLVIETVVRDPNSTYEDLLNKLELTPPPQGIGKYTEDALLRNAQFVVDQVQSFDVTADDDETTLITTPCLRSLVKLAGVTLGQRRAMRRGRRDAVPKKPVGTLATTTPLVRDVFEVLFREQIDAKAAGATRRNRCGVCEACQLPDCGKCKACRDQVKFGGSGRLKQCCEERRCLNKVFQEAEEDDGETEEMEDAMDLKASQVKVQGSRKSTRRKGSSDVRWADEKPVASHGKRAYFGQAIVNGRELRWGDFVLVTPTDPGTPQYVARVVYLFENPSGEKMFHAHWFWRGSDTVLGETSDPRELFPVSECEHQSLSTVSDICSVVRKGVSKDWFSRGGLHSLQDESVLGDGDDGRSFFYQKEYEPEHARFVDPPELAPPGSYEVTHACVSCQKAEARRKRETATPGEVVEEENGRRCYASVSYDDHTFSVGECVYLDPDAFQFSLKKAAPKTSVSSKKKEVDEDVYTEQYRKRSEYVKGSNVNIPEPFRIGKILSIQGKSGSDDTSDSPERFKLLVKKFYRSENTHAPKHEADLNLLYYSEEEALVDLSQVRGKCYVIYGENLAQDIDDYLRKGPHRFYFSEAYDGKTKTFTEPSSKARMMGCLGKGKGKKGKSSQKAANIESPEEYFVPRQKLRGLDVFAGCGGLSEGFHQSGVSETCWAIECEEPAANAFRLNFPDATIFTDDCNRLLRLVMDGESTNERGQTLPQKGDVEVLCGGPPCQGFSGMNRFNSRQYSLFKNSLIASYLSYCEYYRPRFFVLENVRNFVSFKRSMVLKLALRCLISMGYQCTFGVLQAGNYGVPQTRRRAIILAAAPGEKLPLYPEPEHVFAPRACQLSVVVDDRKYLSNCKWSSSAPLRTITVRDAMLDLPEIRNGAKREEIPYGAEALTSFQRTLRGGGAVLRDHVCKEMAPLVEARMRHIPLEPGSDWRDLPNAVVRLSDGVTFTRKLRYTHHDRKNGKSSTGALRGVCPCAEDAPCDPVCRQDNTLIPWCLPHTGNRHNHWAGLYGRLDWDGFFSTTVTNPEPMGKQGRVLHPEQHRVVSVRECARSQGFPDTYRFFGTILDRHRQVGNAVPPPLARAIGREILKCLAQRQDG</sequence>
<evidence type="ECO:0000256" key="12">
    <source>
        <dbReference type="PIRSR" id="PIRSR037404-1"/>
    </source>
</evidence>
<dbReference type="Pfam" id="PF01426">
    <property type="entry name" value="BAH"/>
    <property type="match status" value="2"/>
</dbReference>
<dbReference type="SUPFAM" id="SSF53335">
    <property type="entry name" value="S-adenosyl-L-methionine-dependent methyltransferases"/>
    <property type="match status" value="1"/>
</dbReference>
<feature type="non-terminal residue" evidence="18">
    <location>
        <position position="1"/>
    </location>
</feature>
<dbReference type="EC" id="2.1.1.37" evidence="2"/>
<evidence type="ECO:0000256" key="13">
    <source>
        <dbReference type="PROSITE-ProRule" id="PRU00509"/>
    </source>
</evidence>
<evidence type="ECO:0000256" key="8">
    <source>
        <dbReference type="ARBA" id="ARBA00022771"/>
    </source>
</evidence>
<proteinExistence type="evidence at transcript level"/>
<dbReference type="Gene3D" id="1.10.10.2230">
    <property type="match status" value="1"/>
</dbReference>
<dbReference type="FunFam" id="3.90.120.10:FF:000001">
    <property type="entry name" value="DNA (cytosine-5)-methyltransferase"/>
    <property type="match status" value="1"/>
</dbReference>
<name>A0A090XFG1_IXORI</name>
<dbReference type="PANTHER" id="PTHR10629">
    <property type="entry name" value="CYTOSINE-SPECIFIC METHYLTRANSFERASE"/>
    <property type="match status" value="1"/>
</dbReference>
<dbReference type="PANTHER" id="PTHR10629:SF52">
    <property type="entry name" value="DNA (CYTOSINE-5)-METHYLTRANSFERASE 1"/>
    <property type="match status" value="1"/>
</dbReference>
<feature type="compositionally biased region" description="Basic residues" evidence="15">
    <location>
        <begin position="68"/>
        <end position="77"/>
    </location>
</feature>
<dbReference type="InterPro" id="IPR022702">
    <property type="entry name" value="Cytosine_MeTrfase1_RFD"/>
</dbReference>
<organism evidence="18">
    <name type="scientific">Ixodes ricinus</name>
    <name type="common">Common tick</name>
    <name type="synonym">Acarus ricinus</name>
    <dbReference type="NCBI Taxonomy" id="34613"/>
    <lineage>
        <taxon>Eukaryota</taxon>
        <taxon>Metazoa</taxon>
        <taxon>Ecdysozoa</taxon>
        <taxon>Arthropoda</taxon>
        <taxon>Chelicerata</taxon>
        <taxon>Arachnida</taxon>
        <taxon>Acari</taxon>
        <taxon>Parasitiformes</taxon>
        <taxon>Ixodida</taxon>
        <taxon>Ixodoidea</taxon>
        <taxon>Ixodidae</taxon>
        <taxon>Ixodinae</taxon>
        <taxon>Ixodes</taxon>
    </lineage>
</organism>
<reference evidence="19" key="2">
    <citation type="submission" date="2016-02" db="EMBL/GenBank/DDBJ databases">
        <title>RNAseq analyses of the midgut from blood- or serum-fed Ixodes ricinus ticks.</title>
        <authorList>
            <person name="Perner J."/>
            <person name="Provaznik J."/>
            <person name="Schrenkova J."/>
            <person name="Urbanova V."/>
            <person name="Ribeiro J.M."/>
            <person name="Kopacek P."/>
        </authorList>
    </citation>
    <scope>NUCLEOTIDE SEQUENCE</scope>
    <source>
        <tissue evidence="19">Gut</tissue>
    </source>
</reference>
<dbReference type="FunFam" id="1.10.10.2230:FF:000001">
    <property type="entry name" value="DNA (cytosine-5)-methyltransferase"/>
    <property type="match status" value="1"/>
</dbReference>
<evidence type="ECO:0000256" key="15">
    <source>
        <dbReference type="SAM" id="MobiDB-lite"/>
    </source>
</evidence>
<dbReference type="CDD" id="cd04760">
    <property type="entry name" value="BAH_Dnmt1_I"/>
    <property type="match status" value="1"/>
</dbReference>
<dbReference type="GO" id="GO:0032259">
    <property type="term" value="P:methylation"/>
    <property type="evidence" value="ECO:0007669"/>
    <property type="project" value="UniProtKB-KW"/>
</dbReference>
<evidence type="ECO:0000256" key="2">
    <source>
        <dbReference type="ARBA" id="ARBA00011975"/>
    </source>
</evidence>